<comment type="caution">
    <text evidence="2">The sequence shown here is derived from an EMBL/GenBank/DDBJ whole genome shotgun (WGS) entry which is preliminary data.</text>
</comment>
<evidence type="ECO:0000256" key="1">
    <source>
        <dbReference type="SAM" id="MobiDB-lite"/>
    </source>
</evidence>
<evidence type="ECO:0000313" key="3">
    <source>
        <dbReference type="Proteomes" id="UP001415857"/>
    </source>
</evidence>
<accession>A0AAP0N6K0</accession>
<feature type="region of interest" description="Disordered" evidence="1">
    <location>
        <begin position="1"/>
        <end position="30"/>
    </location>
</feature>
<evidence type="ECO:0000313" key="2">
    <source>
        <dbReference type="EMBL" id="KAK9265659.1"/>
    </source>
</evidence>
<keyword evidence="3" id="KW-1185">Reference proteome</keyword>
<protein>
    <submittedName>
        <fullName evidence="2">Uncharacterized protein</fullName>
    </submittedName>
</protein>
<dbReference type="Proteomes" id="UP001415857">
    <property type="component" value="Unassembled WGS sequence"/>
</dbReference>
<dbReference type="AlphaFoldDB" id="A0AAP0N6K0"/>
<reference evidence="2 3" key="1">
    <citation type="journal article" date="2024" name="Plant J.">
        <title>Genome sequences and population genomics reveal climatic adaptation and genomic divergence between two closely related sweetgum species.</title>
        <authorList>
            <person name="Xu W.Q."/>
            <person name="Ren C.Q."/>
            <person name="Zhang X.Y."/>
            <person name="Comes H.P."/>
            <person name="Liu X.H."/>
            <person name="Li Y.G."/>
            <person name="Kettle C.J."/>
            <person name="Jalonen R."/>
            <person name="Gaisberger H."/>
            <person name="Ma Y.Z."/>
            <person name="Qiu Y.X."/>
        </authorList>
    </citation>
    <scope>NUCLEOTIDE SEQUENCE [LARGE SCALE GENOMIC DNA]</scope>
    <source>
        <strain evidence="2">Hangzhou</strain>
    </source>
</reference>
<dbReference type="EMBL" id="JBBPBK010000339">
    <property type="protein sequence ID" value="KAK9265659.1"/>
    <property type="molecule type" value="Genomic_DNA"/>
</dbReference>
<sequence>MEEKMKMSASVSKESEVVKRNSREKNQLPPIRGRIKRRIFASFIQKMKLLTRNTIHFLINNGCALPVPSVEQDRNRVGLFNSSIALPLTFTEYRHLGGKKIIKK</sequence>
<feature type="compositionally biased region" description="Basic and acidic residues" evidence="1">
    <location>
        <begin position="13"/>
        <end position="26"/>
    </location>
</feature>
<organism evidence="2 3">
    <name type="scientific">Liquidambar formosana</name>
    <name type="common">Formosan gum</name>
    <dbReference type="NCBI Taxonomy" id="63359"/>
    <lineage>
        <taxon>Eukaryota</taxon>
        <taxon>Viridiplantae</taxon>
        <taxon>Streptophyta</taxon>
        <taxon>Embryophyta</taxon>
        <taxon>Tracheophyta</taxon>
        <taxon>Spermatophyta</taxon>
        <taxon>Magnoliopsida</taxon>
        <taxon>eudicotyledons</taxon>
        <taxon>Gunneridae</taxon>
        <taxon>Pentapetalae</taxon>
        <taxon>Saxifragales</taxon>
        <taxon>Altingiaceae</taxon>
        <taxon>Liquidambar</taxon>
    </lineage>
</organism>
<proteinExistence type="predicted"/>
<name>A0AAP0N6K0_LIQFO</name>
<gene>
    <name evidence="2" type="ORF">L1049_003417</name>
</gene>